<keyword evidence="1" id="KW-0812">Transmembrane</keyword>
<reference evidence="2" key="2">
    <citation type="journal article" date="2015" name="Data Brief">
        <title>Shoot transcriptome of the giant reed, Arundo donax.</title>
        <authorList>
            <person name="Barrero R.A."/>
            <person name="Guerrero F.D."/>
            <person name="Moolhuijzen P."/>
            <person name="Goolsby J.A."/>
            <person name="Tidwell J."/>
            <person name="Bellgard S.E."/>
            <person name="Bellgard M.I."/>
        </authorList>
    </citation>
    <scope>NUCLEOTIDE SEQUENCE</scope>
    <source>
        <tissue evidence="2">Shoot tissue taken approximately 20 cm above the soil surface</tissue>
    </source>
</reference>
<sequence length="42" mass="4886">MKLLSTVHSTWLLIHGILFDLYLCCRILWKESSHKLLGSCLL</sequence>
<proteinExistence type="predicted"/>
<evidence type="ECO:0000313" key="2">
    <source>
        <dbReference type="EMBL" id="JAE26875.1"/>
    </source>
</evidence>
<dbReference type="AlphaFoldDB" id="A0A0A9GNZ6"/>
<evidence type="ECO:0000256" key="1">
    <source>
        <dbReference type="SAM" id="Phobius"/>
    </source>
</evidence>
<protein>
    <submittedName>
        <fullName evidence="2">Uncharacterized protein</fullName>
    </submittedName>
</protein>
<keyword evidence="1" id="KW-0472">Membrane</keyword>
<accession>A0A0A9GNZ6</accession>
<name>A0A0A9GNZ6_ARUDO</name>
<feature type="transmembrane region" description="Helical" evidence="1">
    <location>
        <begin position="12"/>
        <end position="29"/>
    </location>
</feature>
<keyword evidence="1" id="KW-1133">Transmembrane helix</keyword>
<reference evidence="2" key="1">
    <citation type="submission" date="2014-09" db="EMBL/GenBank/DDBJ databases">
        <authorList>
            <person name="Magalhaes I.L.F."/>
            <person name="Oliveira U."/>
            <person name="Santos F.R."/>
            <person name="Vidigal T.H.D.A."/>
            <person name="Brescovit A.D."/>
            <person name="Santos A.J."/>
        </authorList>
    </citation>
    <scope>NUCLEOTIDE SEQUENCE</scope>
    <source>
        <tissue evidence="2">Shoot tissue taken approximately 20 cm above the soil surface</tissue>
    </source>
</reference>
<dbReference type="EMBL" id="GBRH01171021">
    <property type="protein sequence ID" value="JAE26875.1"/>
    <property type="molecule type" value="Transcribed_RNA"/>
</dbReference>
<organism evidence="2">
    <name type="scientific">Arundo donax</name>
    <name type="common">Giant reed</name>
    <name type="synonym">Donax arundinaceus</name>
    <dbReference type="NCBI Taxonomy" id="35708"/>
    <lineage>
        <taxon>Eukaryota</taxon>
        <taxon>Viridiplantae</taxon>
        <taxon>Streptophyta</taxon>
        <taxon>Embryophyta</taxon>
        <taxon>Tracheophyta</taxon>
        <taxon>Spermatophyta</taxon>
        <taxon>Magnoliopsida</taxon>
        <taxon>Liliopsida</taxon>
        <taxon>Poales</taxon>
        <taxon>Poaceae</taxon>
        <taxon>PACMAD clade</taxon>
        <taxon>Arundinoideae</taxon>
        <taxon>Arundineae</taxon>
        <taxon>Arundo</taxon>
    </lineage>
</organism>